<reference evidence="2 3" key="1">
    <citation type="submission" date="2019-06" db="EMBL/GenBank/DDBJ databases">
        <title>A distant relative of Phikzvirus genus phages from a therapeutic phage collection.</title>
        <authorList>
            <person name="Hejnowicz M.S."/>
            <person name="Dabrowski K."/>
            <person name="Gawor J."/>
            <person name="Weber-Dabrowska B."/>
            <person name="Gromadka R."/>
            <person name="Lobocka M.B."/>
        </authorList>
    </citation>
    <scope>NUCLEOTIDE SEQUENCE [LARGE SCALE GENOMIC DNA]</scope>
</reference>
<evidence type="ECO:0000256" key="1">
    <source>
        <dbReference type="SAM" id="Phobius"/>
    </source>
</evidence>
<evidence type="ECO:0000313" key="2">
    <source>
        <dbReference type="EMBL" id="QEM41802.1"/>
    </source>
</evidence>
<dbReference type="EMBL" id="MN103543">
    <property type="protein sequence ID" value="QEM41802.1"/>
    <property type="molecule type" value="Genomic_DNA"/>
</dbReference>
<sequence length="90" mass="10461">MSPVILLIVSPILTVVMYVLELKLREEYRTAHYKHLLRLAGQNIKPKLIKQSIEYSEIALTRLIHTFVKKCYLVLAYFTLTMFVIAASHI</sequence>
<name>A0A5C1K7F6_9CAUD</name>
<keyword evidence="1" id="KW-0812">Transmembrane</keyword>
<dbReference type="GeneID" id="77936823"/>
<keyword evidence="1" id="KW-1133">Transmembrane helix</keyword>
<feature type="transmembrane region" description="Helical" evidence="1">
    <location>
        <begin position="71"/>
        <end position="89"/>
    </location>
</feature>
<keyword evidence="1" id="KW-0472">Membrane</keyword>
<accession>A0A5C1K7F6</accession>
<keyword evidence="3" id="KW-1185">Reference proteome</keyword>
<organism evidence="2 3">
    <name type="scientific">Pseudomonas phage vB_PaeM_PS119XW</name>
    <dbReference type="NCBI Taxonomy" id="2601632"/>
    <lineage>
        <taxon>Viruses</taxon>
        <taxon>Duplodnaviria</taxon>
        <taxon>Heunggongvirae</taxon>
        <taxon>Uroviricota</taxon>
        <taxon>Caudoviricetes</taxon>
        <taxon>Chimalliviridae</taxon>
        <taxon>Pawinskivirus</taxon>
        <taxon>Pawinskivirus PS119XW</taxon>
    </lineage>
</organism>
<proteinExistence type="predicted"/>
<dbReference type="Proteomes" id="UP000322144">
    <property type="component" value="Segment"/>
</dbReference>
<protein>
    <submittedName>
        <fullName evidence="2">Uncharacterized protein</fullName>
    </submittedName>
</protein>
<evidence type="ECO:0000313" key="3">
    <source>
        <dbReference type="Proteomes" id="UP000322144"/>
    </source>
</evidence>
<dbReference type="KEGG" id="vg:77936823"/>
<dbReference type="RefSeq" id="YP_010660813.1">
    <property type="nucleotide sequence ID" value="NC_070882.1"/>
</dbReference>
<feature type="transmembrane region" description="Helical" evidence="1">
    <location>
        <begin position="6"/>
        <end position="24"/>
    </location>
</feature>